<dbReference type="AlphaFoldDB" id="A0A8K0FYT6"/>
<protein>
    <recommendedName>
        <fullName evidence="8">Major facilitator superfamily (MFS) profile domain-containing protein</fullName>
    </recommendedName>
</protein>
<comment type="subcellular location">
    <subcellularLocation>
        <location evidence="1">Membrane</location>
    </subcellularLocation>
</comment>
<organism evidence="6 7">
    <name type="scientific">Ignelater luminosus</name>
    <name type="common">Cucubano</name>
    <name type="synonym">Pyrophorus luminosus</name>
    <dbReference type="NCBI Taxonomy" id="2038154"/>
    <lineage>
        <taxon>Eukaryota</taxon>
        <taxon>Metazoa</taxon>
        <taxon>Ecdysozoa</taxon>
        <taxon>Arthropoda</taxon>
        <taxon>Hexapoda</taxon>
        <taxon>Insecta</taxon>
        <taxon>Pterygota</taxon>
        <taxon>Neoptera</taxon>
        <taxon>Endopterygota</taxon>
        <taxon>Coleoptera</taxon>
        <taxon>Polyphaga</taxon>
        <taxon>Elateriformia</taxon>
        <taxon>Elateroidea</taxon>
        <taxon>Elateridae</taxon>
        <taxon>Agrypninae</taxon>
        <taxon>Pyrophorini</taxon>
        <taxon>Ignelater</taxon>
    </lineage>
</organism>
<evidence type="ECO:0008006" key="8">
    <source>
        <dbReference type="Google" id="ProtNLM"/>
    </source>
</evidence>
<dbReference type="PANTHER" id="PTHR48021:SF46">
    <property type="entry name" value="MAJOR FACILITATOR SUPERFAMILY (MFS) PROFILE DOMAIN-CONTAINING PROTEIN"/>
    <property type="match status" value="1"/>
</dbReference>
<feature type="transmembrane region" description="Helical" evidence="5">
    <location>
        <begin position="208"/>
        <end position="234"/>
    </location>
</feature>
<dbReference type="Proteomes" id="UP000801492">
    <property type="component" value="Unassembled WGS sequence"/>
</dbReference>
<dbReference type="Pfam" id="PF00083">
    <property type="entry name" value="Sugar_tr"/>
    <property type="match status" value="2"/>
</dbReference>
<feature type="transmembrane region" description="Helical" evidence="5">
    <location>
        <begin position="88"/>
        <end position="109"/>
    </location>
</feature>
<reference evidence="6" key="1">
    <citation type="submission" date="2019-08" db="EMBL/GenBank/DDBJ databases">
        <title>The genome of the North American firefly Photinus pyralis.</title>
        <authorList>
            <consortium name="Photinus pyralis genome working group"/>
            <person name="Fallon T.R."/>
            <person name="Sander Lower S.E."/>
            <person name="Weng J.-K."/>
        </authorList>
    </citation>
    <scope>NUCLEOTIDE SEQUENCE</scope>
    <source>
        <strain evidence="6">TRF0915ILg1</strain>
        <tissue evidence="6">Whole body</tissue>
    </source>
</reference>
<proteinExistence type="predicted"/>
<dbReference type="EMBL" id="VTPC01091182">
    <property type="protein sequence ID" value="KAF2879389.1"/>
    <property type="molecule type" value="Genomic_DNA"/>
</dbReference>
<dbReference type="GO" id="GO:0022857">
    <property type="term" value="F:transmembrane transporter activity"/>
    <property type="evidence" value="ECO:0007669"/>
    <property type="project" value="InterPro"/>
</dbReference>
<evidence type="ECO:0000256" key="5">
    <source>
        <dbReference type="SAM" id="Phobius"/>
    </source>
</evidence>
<evidence type="ECO:0000313" key="7">
    <source>
        <dbReference type="Proteomes" id="UP000801492"/>
    </source>
</evidence>
<gene>
    <name evidence="6" type="ORF">ILUMI_26784</name>
</gene>
<dbReference type="GO" id="GO:0016020">
    <property type="term" value="C:membrane"/>
    <property type="evidence" value="ECO:0007669"/>
    <property type="project" value="UniProtKB-SubCell"/>
</dbReference>
<comment type="caution">
    <text evidence="6">The sequence shown here is derived from an EMBL/GenBank/DDBJ whole genome shotgun (WGS) entry which is preliminary data.</text>
</comment>
<evidence type="ECO:0000313" key="6">
    <source>
        <dbReference type="EMBL" id="KAF2879389.1"/>
    </source>
</evidence>
<evidence type="ECO:0000256" key="4">
    <source>
        <dbReference type="ARBA" id="ARBA00023136"/>
    </source>
</evidence>
<keyword evidence="7" id="KW-1185">Reference proteome</keyword>
<feature type="transmembrane region" description="Helical" evidence="5">
    <location>
        <begin position="271"/>
        <end position="297"/>
    </location>
</feature>
<accession>A0A8K0FYT6</accession>
<dbReference type="SUPFAM" id="SSF103473">
    <property type="entry name" value="MFS general substrate transporter"/>
    <property type="match status" value="1"/>
</dbReference>
<dbReference type="InterPro" id="IPR050549">
    <property type="entry name" value="MFS_Trehalose_Transporter"/>
</dbReference>
<evidence type="ECO:0000256" key="3">
    <source>
        <dbReference type="ARBA" id="ARBA00022989"/>
    </source>
</evidence>
<dbReference type="Gene3D" id="1.20.1250.20">
    <property type="entry name" value="MFS general substrate transporter like domains"/>
    <property type="match status" value="2"/>
</dbReference>
<feature type="transmembrane region" description="Helical" evidence="5">
    <location>
        <begin position="174"/>
        <end position="196"/>
    </location>
</feature>
<name>A0A8K0FYT6_IGNLU</name>
<keyword evidence="3 5" id="KW-1133">Transmembrane helix</keyword>
<sequence>MACSYNPILAFKICGRIPHEGLTTTAAVIKVVAESVPQIIAWILTGLAKTVWVFYLARLVAGIGDAALFATSPIYVCEIAEPKVRGTWGNTVAISIYFGIFLINVIGAYNDVVTTAIISQQFSGLPAFEMHTQYMFKEAGGNISEKSSAMILSGTLALSVGLSAFIVERFGRKPLTIFSCFGCGIILAIETAYFLITQYEIFDTSNFGWLPLVGMLTYIVVCSTGIGILPTLILGEIFSASIKGKATSVMNIGLAICILIVPKLFHSLTYHFGIFSPFCFFAICCFASGIFSCFYVIETKGKTLEEIQQELKGNPKQKRSHNKC</sequence>
<dbReference type="PANTHER" id="PTHR48021">
    <property type="match status" value="1"/>
</dbReference>
<dbReference type="OrthoDB" id="6133115at2759"/>
<keyword evidence="2 5" id="KW-0812">Transmembrane</keyword>
<evidence type="ECO:0000256" key="2">
    <source>
        <dbReference type="ARBA" id="ARBA00022692"/>
    </source>
</evidence>
<dbReference type="InterPro" id="IPR036259">
    <property type="entry name" value="MFS_trans_sf"/>
</dbReference>
<feature type="transmembrane region" description="Helical" evidence="5">
    <location>
        <begin position="52"/>
        <end position="76"/>
    </location>
</feature>
<feature type="transmembrane region" description="Helical" evidence="5">
    <location>
        <begin position="149"/>
        <end position="167"/>
    </location>
</feature>
<dbReference type="InterPro" id="IPR005828">
    <property type="entry name" value="MFS_sugar_transport-like"/>
</dbReference>
<evidence type="ECO:0000256" key="1">
    <source>
        <dbReference type="ARBA" id="ARBA00004370"/>
    </source>
</evidence>
<feature type="transmembrane region" description="Helical" evidence="5">
    <location>
        <begin position="246"/>
        <end position="265"/>
    </location>
</feature>
<keyword evidence="4 5" id="KW-0472">Membrane</keyword>